<dbReference type="Proteomes" id="UP000628079">
    <property type="component" value="Unassembled WGS sequence"/>
</dbReference>
<dbReference type="PANTHER" id="PTHR43199">
    <property type="entry name" value="GLUTATHIONE HYDROLASE"/>
    <property type="match status" value="1"/>
</dbReference>
<accession>A0A8H9FVD0</accession>
<dbReference type="InterPro" id="IPR043137">
    <property type="entry name" value="GGT_ssub_C"/>
</dbReference>
<reference evidence="5" key="2">
    <citation type="submission" date="2020-09" db="EMBL/GenBank/DDBJ databases">
        <authorList>
            <person name="Sun Q."/>
            <person name="Zhou Y."/>
        </authorList>
    </citation>
    <scope>NUCLEOTIDE SEQUENCE</scope>
    <source>
        <strain evidence="5">CGMCC 1.10749</strain>
    </source>
</reference>
<evidence type="ECO:0000256" key="2">
    <source>
        <dbReference type="ARBA" id="ARBA00022679"/>
    </source>
</evidence>
<dbReference type="GO" id="GO:0016787">
    <property type="term" value="F:hydrolase activity"/>
    <property type="evidence" value="ECO:0007669"/>
    <property type="project" value="UniProtKB-KW"/>
</dbReference>
<dbReference type="PRINTS" id="PR01210">
    <property type="entry name" value="GGTRANSPTASE"/>
</dbReference>
<evidence type="ECO:0000256" key="4">
    <source>
        <dbReference type="ARBA" id="ARBA00023145"/>
    </source>
</evidence>
<protein>
    <submittedName>
        <fullName evidence="5">Gamma-glutamyltranspeptidase</fullName>
    </submittedName>
</protein>
<keyword evidence="3" id="KW-0378">Hydrolase</keyword>
<name>A0A8H9FVD0_9MICO</name>
<evidence type="ECO:0000256" key="1">
    <source>
        <dbReference type="ARBA" id="ARBA00009381"/>
    </source>
</evidence>
<dbReference type="InterPro" id="IPR051792">
    <property type="entry name" value="GGT_bact"/>
</dbReference>
<dbReference type="InterPro" id="IPR029055">
    <property type="entry name" value="Ntn_hydrolases_N"/>
</dbReference>
<dbReference type="GO" id="GO:0016740">
    <property type="term" value="F:transferase activity"/>
    <property type="evidence" value="ECO:0007669"/>
    <property type="project" value="UniProtKB-KW"/>
</dbReference>
<evidence type="ECO:0000256" key="3">
    <source>
        <dbReference type="ARBA" id="ARBA00022801"/>
    </source>
</evidence>
<dbReference type="Gene3D" id="3.60.20.40">
    <property type="match status" value="1"/>
</dbReference>
<keyword evidence="4" id="KW-0865">Zymogen</keyword>
<dbReference type="SUPFAM" id="SSF56235">
    <property type="entry name" value="N-terminal nucleophile aminohydrolases (Ntn hydrolases)"/>
    <property type="match status" value="1"/>
</dbReference>
<reference evidence="5" key="1">
    <citation type="journal article" date="2014" name="Int. J. Syst. Evol. Microbiol.">
        <title>Complete genome sequence of Corynebacterium casei LMG S-19264T (=DSM 44701T), isolated from a smear-ripened cheese.</title>
        <authorList>
            <consortium name="US DOE Joint Genome Institute (JGI-PGF)"/>
            <person name="Walter F."/>
            <person name="Albersmeier A."/>
            <person name="Kalinowski J."/>
            <person name="Ruckert C."/>
        </authorList>
    </citation>
    <scope>NUCLEOTIDE SEQUENCE</scope>
    <source>
        <strain evidence="5">CGMCC 1.10749</strain>
    </source>
</reference>
<evidence type="ECO:0000313" key="6">
    <source>
        <dbReference type="Proteomes" id="UP000628079"/>
    </source>
</evidence>
<dbReference type="Pfam" id="PF01019">
    <property type="entry name" value="G_glu_transpept"/>
    <property type="match status" value="2"/>
</dbReference>
<dbReference type="AlphaFoldDB" id="A0A8H9FVD0"/>
<evidence type="ECO:0000313" key="5">
    <source>
        <dbReference type="EMBL" id="GGB87620.1"/>
    </source>
</evidence>
<dbReference type="EMBL" id="BMEA01000003">
    <property type="protein sequence ID" value="GGB87620.1"/>
    <property type="molecule type" value="Genomic_DNA"/>
</dbReference>
<keyword evidence="2" id="KW-0808">Transferase</keyword>
<comment type="caution">
    <text evidence="5">The sequence shown here is derived from an EMBL/GenBank/DDBJ whole genome shotgun (WGS) entry which is preliminary data.</text>
</comment>
<sequence length="528" mass="53361">MAPGALASATRLGCEDRGMGERRQVAVAATGPASLGAGHAVVAEGGNAVDAAIAAALTSMSTEPGIVSLAGGAFVTVWPPSGPPVVLDGNVGMPGRGVPREAFGAGVREVVTDYGGGVTMHAGHGSVAVPGAVSACEAAVTRFGSRPWEAVVAPAAAACREGYPIGGAAARYLGFVADGLFGHDDGARRLTRREDGSHFLAGDLARNPQLAEVLDAVGREGAALLLTGDLGRALAAEMAAHGGLVTEADLTAYEVVERSPVRRTVGDWDVAVNPPPSVGGPMLAVMLGELQRAHDYSWDDVLRIQRAVLAYRLTVHDVSRDLDADGHALLAAVERHGLAGLPTSASTAHISAVDSDGLACAVTMSSGYGSGVTVPGTGILLNNALGEPELNRLGLHALAPGTRLASNMAPTVARAADGRVLAVGSPGADRITTALMQVLGQLCLHGADLDTAIAAPRVHVRFDGDGEPVVEHEASPEIEEAVRAAGLRGLDHGELSMYFGGVGAAHLGADGELRAAGDPRREAAVGVA</sequence>
<dbReference type="PANTHER" id="PTHR43199:SF1">
    <property type="entry name" value="GLUTATHIONE HYDROLASE PROENZYME"/>
    <property type="match status" value="1"/>
</dbReference>
<proteinExistence type="inferred from homology"/>
<organism evidence="5 6">
    <name type="scientific">Knoellia flava</name>
    <dbReference type="NCBI Taxonomy" id="913969"/>
    <lineage>
        <taxon>Bacteria</taxon>
        <taxon>Bacillati</taxon>
        <taxon>Actinomycetota</taxon>
        <taxon>Actinomycetes</taxon>
        <taxon>Micrococcales</taxon>
        <taxon>Intrasporangiaceae</taxon>
        <taxon>Knoellia</taxon>
    </lineage>
</organism>
<comment type="similarity">
    <text evidence="1">Belongs to the gamma-glutamyltransferase family.</text>
</comment>
<gene>
    <name evidence="5" type="primary">ggt</name>
    <name evidence="5" type="ORF">GCM10011314_29270</name>
</gene>